<gene>
    <name evidence="2" type="ORF">MZV50_16445</name>
</gene>
<keyword evidence="3" id="KW-1185">Reference proteome</keyword>
<dbReference type="SUPFAM" id="SSF52266">
    <property type="entry name" value="SGNH hydrolase"/>
    <property type="match status" value="1"/>
</dbReference>
<dbReference type="Gene3D" id="3.40.50.1110">
    <property type="entry name" value="SGNH hydrolase"/>
    <property type="match status" value="1"/>
</dbReference>
<dbReference type="Proteomes" id="UP001057520">
    <property type="component" value="Chromosome"/>
</dbReference>
<sequence length="103" mass="10996">MSLATFQANLQALITAAKVSGDCVMFAEAPSAPTRQTQAIQDQYNQVMADLAASNGCAFFDFVARGSGYAAMAAQGYYVDDTHLRAIGYAEEGFWLGDTLGRI</sequence>
<protein>
    <submittedName>
        <fullName evidence="2">SGNH/GDSL hydrolase family protein</fullName>
    </submittedName>
</protein>
<accession>A0ABY4ZNK7</accession>
<dbReference type="EMBL" id="CP096040">
    <property type="protein sequence ID" value="USQ94189.1"/>
    <property type="molecule type" value="Genomic_DNA"/>
</dbReference>
<dbReference type="InterPro" id="IPR036514">
    <property type="entry name" value="SGNH_hydro_sf"/>
</dbReference>
<organism evidence="2 3">
    <name type="scientific">Caulobacter segnis</name>
    <dbReference type="NCBI Taxonomy" id="88688"/>
    <lineage>
        <taxon>Bacteria</taxon>
        <taxon>Pseudomonadati</taxon>
        <taxon>Pseudomonadota</taxon>
        <taxon>Alphaproteobacteria</taxon>
        <taxon>Caulobacterales</taxon>
        <taxon>Caulobacteraceae</taxon>
        <taxon>Caulobacter</taxon>
    </lineage>
</organism>
<evidence type="ECO:0000313" key="3">
    <source>
        <dbReference type="Proteomes" id="UP001057520"/>
    </source>
</evidence>
<dbReference type="GO" id="GO:0016787">
    <property type="term" value="F:hydrolase activity"/>
    <property type="evidence" value="ECO:0007669"/>
    <property type="project" value="UniProtKB-KW"/>
</dbReference>
<dbReference type="Pfam" id="PF13472">
    <property type="entry name" value="Lipase_GDSL_2"/>
    <property type="match status" value="1"/>
</dbReference>
<reference evidence="2 3" key="1">
    <citation type="submission" date="2022-04" db="EMBL/GenBank/DDBJ databases">
        <title>Genome sequence of soybean root-associated Caulobacter segnis RL271.</title>
        <authorList>
            <person name="Longley R."/>
            <person name="Bonito G."/>
            <person name="Trigodet F."/>
            <person name="Crosson S."/>
            <person name="Fiebig A."/>
        </authorList>
    </citation>
    <scope>NUCLEOTIDE SEQUENCE [LARGE SCALE GENOMIC DNA]</scope>
    <source>
        <strain evidence="2 3">RL271</strain>
    </source>
</reference>
<feature type="domain" description="SGNH hydrolase-type esterase" evidence="1">
    <location>
        <begin position="4"/>
        <end position="90"/>
    </location>
</feature>
<proteinExistence type="predicted"/>
<name>A0ABY4ZNK7_9CAUL</name>
<evidence type="ECO:0000313" key="2">
    <source>
        <dbReference type="EMBL" id="USQ94189.1"/>
    </source>
</evidence>
<keyword evidence="2" id="KW-0378">Hydrolase</keyword>
<dbReference type="InterPro" id="IPR013830">
    <property type="entry name" value="SGNH_hydro"/>
</dbReference>
<evidence type="ECO:0000259" key="1">
    <source>
        <dbReference type="Pfam" id="PF13472"/>
    </source>
</evidence>